<organism evidence="4 5">
    <name type="scientific">Escallonia herrerae</name>
    <dbReference type="NCBI Taxonomy" id="1293975"/>
    <lineage>
        <taxon>Eukaryota</taxon>
        <taxon>Viridiplantae</taxon>
        <taxon>Streptophyta</taxon>
        <taxon>Embryophyta</taxon>
        <taxon>Tracheophyta</taxon>
        <taxon>Spermatophyta</taxon>
        <taxon>Magnoliopsida</taxon>
        <taxon>eudicotyledons</taxon>
        <taxon>Gunneridae</taxon>
        <taxon>Pentapetalae</taxon>
        <taxon>asterids</taxon>
        <taxon>campanulids</taxon>
        <taxon>Escalloniales</taxon>
        <taxon>Escalloniaceae</taxon>
        <taxon>Escallonia</taxon>
    </lineage>
</organism>
<reference evidence="4" key="1">
    <citation type="submission" date="2022-12" db="EMBL/GenBank/DDBJ databases">
        <title>Draft genome assemblies for two species of Escallonia (Escalloniales).</title>
        <authorList>
            <person name="Chanderbali A."/>
            <person name="Dervinis C."/>
            <person name="Anghel I."/>
            <person name="Soltis D."/>
            <person name="Soltis P."/>
            <person name="Zapata F."/>
        </authorList>
    </citation>
    <scope>NUCLEOTIDE SEQUENCE</scope>
    <source>
        <strain evidence="4">UCBG64.0493</strain>
        <tissue evidence="4">Leaf</tissue>
    </source>
</reference>
<comment type="similarity">
    <text evidence="1">Belongs to the UDP-glycosyltransferase family.</text>
</comment>
<protein>
    <submittedName>
        <fullName evidence="4">Uncharacterized protein</fullName>
    </submittedName>
</protein>
<dbReference type="AlphaFoldDB" id="A0AA88WBN9"/>
<accession>A0AA88WBN9</accession>
<evidence type="ECO:0000256" key="2">
    <source>
        <dbReference type="ARBA" id="ARBA00022676"/>
    </source>
</evidence>
<dbReference type="Proteomes" id="UP001188597">
    <property type="component" value="Unassembled WGS sequence"/>
</dbReference>
<proteinExistence type="inferred from homology"/>
<keyword evidence="2" id="KW-0328">Glycosyltransferase</keyword>
<sequence>MDPQELSALPPHVLIMPLPIQGHVNSMLKLAELLCLSDLHVTMLISDHNHHRLLSHSAVHSRFSRYPGFRFATIPDGLPDDHPRAGERTIDVMMSLKVRGKSLLNELMVSTNCLSSTGIRRPVTCLIMDGVLSFAAIVAEEMGIPYIYFRTVGACSFWANFCIPSVIAAGDVPLKGKEIDKETYRKSEEMDLPVTSVPGMEGFLRRRDLPGFFRVNSIDDPNFQTISTETRRSAKARALILNTFEDLEGPTLGHIRKHCPTLFSIGPLHAQLKTRLESDTCDRGIIEKAVRDVMEVRKEEFLQRAGEVAKLARKAISEGGSSYCNLDQLIEFIRSISG</sequence>
<comment type="caution">
    <text evidence="4">The sequence shown here is derived from an EMBL/GenBank/DDBJ whole genome shotgun (WGS) entry which is preliminary data.</text>
</comment>
<evidence type="ECO:0000256" key="3">
    <source>
        <dbReference type="ARBA" id="ARBA00022679"/>
    </source>
</evidence>
<evidence type="ECO:0000256" key="1">
    <source>
        <dbReference type="ARBA" id="ARBA00009995"/>
    </source>
</evidence>
<keyword evidence="5" id="KW-1185">Reference proteome</keyword>
<evidence type="ECO:0000313" key="5">
    <source>
        <dbReference type="Proteomes" id="UP001188597"/>
    </source>
</evidence>
<dbReference type="PANTHER" id="PTHR11926">
    <property type="entry name" value="GLUCOSYL/GLUCURONOSYL TRANSFERASES"/>
    <property type="match status" value="1"/>
</dbReference>
<evidence type="ECO:0000313" key="4">
    <source>
        <dbReference type="EMBL" id="KAK3024672.1"/>
    </source>
</evidence>
<dbReference type="FunFam" id="3.40.50.2000:FF:000065">
    <property type="entry name" value="Glycosyltransferase"/>
    <property type="match status" value="1"/>
</dbReference>
<keyword evidence="3" id="KW-0808">Transferase</keyword>
<dbReference type="EMBL" id="JAVXUP010000591">
    <property type="protein sequence ID" value="KAK3024672.1"/>
    <property type="molecule type" value="Genomic_DNA"/>
</dbReference>
<dbReference type="PANTHER" id="PTHR11926:SF1392">
    <property type="entry name" value="GLYCOSYLTRANSFERASE"/>
    <property type="match status" value="1"/>
</dbReference>
<dbReference type="SUPFAM" id="SSF53756">
    <property type="entry name" value="UDP-Glycosyltransferase/glycogen phosphorylase"/>
    <property type="match status" value="1"/>
</dbReference>
<gene>
    <name evidence="4" type="ORF">RJ639_044288</name>
</gene>
<dbReference type="GO" id="GO:0080044">
    <property type="term" value="F:quercetin 7-O-glucosyltransferase activity"/>
    <property type="evidence" value="ECO:0007669"/>
    <property type="project" value="TreeGrafter"/>
</dbReference>
<name>A0AA88WBN9_9ASTE</name>
<dbReference type="Gene3D" id="3.40.50.2000">
    <property type="entry name" value="Glycogen Phosphorylase B"/>
    <property type="match status" value="3"/>
</dbReference>
<dbReference type="GO" id="GO:0080043">
    <property type="term" value="F:quercetin 3-O-glucosyltransferase activity"/>
    <property type="evidence" value="ECO:0007669"/>
    <property type="project" value="TreeGrafter"/>
</dbReference>